<dbReference type="EMBL" id="CP126651">
    <property type="protein sequence ID" value="WJZ86314.1"/>
    <property type="molecule type" value="Genomic_DNA"/>
</dbReference>
<dbReference type="InterPro" id="IPR000726">
    <property type="entry name" value="Glyco_hydro_19_cat"/>
</dbReference>
<dbReference type="SMART" id="SM00270">
    <property type="entry name" value="ChtBD1"/>
    <property type="match status" value="1"/>
</dbReference>
<feature type="disulfide bond" evidence="5">
    <location>
        <begin position="22"/>
        <end position="37"/>
    </location>
</feature>
<evidence type="ECO:0000259" key="8">
    <source>
        <dbReference type="PROSITE" id="PS51320"/>
    </source>
</evidence>
<reference evidence="9 10" key="1">
    <citation type="journal article" date="2023" name="Hortic Res">
        <title>The complete reference genome for grapevine (Vitis vinifera L.) genetics and breeding.</title>
        <authorList>
            <person name="Shi X."/>
            <person name="Cao S."/>
            <person name="Wang X."/>
            <person name="Huang S."/>
            <person name="Wang Y."/>
            <person name="Liu Z."/>
            <person name="Liu W."/>
            <person name="Leng X."/>
            <person name="Peng Y."/>
            <person name="Wang N."/>
            <person name="Wang Y."/>
            <person name="Ma Z."/>
            <person name="Xu X."/>
            <person name="Zhang F."/>
            <person name="Xue H."/>
            <person name="Zhong H."/>
            <person name="Wang Y."/>
            <person name="Zhang K."/>
            <person name="Velt A."/>
            <person name="Avia K."/>
            <person name="Holtgrawe D."/>
            <person name="Grimplet J."/>
            <person name="Matus J.T."/>
            <person name="Ware D."/>
            <person name="Wu X."/>
            <person name="Wang H."/>
            <person name="Liu C."/>
            <person name="Fang Y."/>
            <person name="Rustenholz C."/>
            <person name="Cheng Z."/>
            <person name="Xiao H."/>
            <person name="Zhou Y."/>
        </authorList>
    </citation>
    <scope>NUCLEOTIDE SEQUENCE [LARGE SCALE GENOMIC DNA]</scope>
    <source>
        <strain evidence="10">cv. Pinot noir / PN40024</strain>
        <tissue evidence="9">Leaf</tissue>
    </source>
</reference>
<dbReference type="SUPFAM" id="SSF53955">
    <property type="entry name" value="Lysozyme-like"/>
    <property type="match status" value="1"/>
</dbReference>
<evidence type="ECO:0000256" key="2">
    <source>
        <dbReference type="ARBA" id="ARBA00022729"/>
    </source>
</evidence>
<keyword evidence="1 5" id="KW-0147">Chitin-binding</keyword>
<dbReference type="PANTHER" id="PTHR22595:SF79">
    <property type="entry name" value="CHITINASE 12"/>
    <property type="match status" value="1"/>
</dbReference>
<accession>A0ABY9BUA6</accession>
<dbReference type="PROSITE" id="PS51320">
    <property type="entry name" value="TIFY"/>
    <property type="match status" value="1"/>
</dbReference>
<dbReference type="Pfam" id="PF00187">
    <property type="entry name" value="Chitin_bind_1"/>
    <property type="match status" value="1"/>
</dbReference>
<dbReference type="InterPro" id="IPR023346">
    <property type="entry name" value="Lysozyme-like_dom_sf"/>
</dbReference>
<dbReference type="Gene3D" id="1.10.530.10">
    <property type="match status" value="1"/>
</dbReference>
<feature type="signal peptide" evidence="6">
    <location>
        <begin position="1"/>
        <end position="19"/>
    </location>
</feature>
<keyword evidence="4 5" id="KW-1015">Disulfide bond</keyword>
<sequence>MRLLAVILLALVCLSGISAQQCGRQARGKRCAGGLCCSQYGYCGSTRPYCGVGCQSQCRGGASAVEANTVDDISTVITPSDFNQMLSKCANRELFNYDAFINAARSFSGFGTTGDMDTRKKEVAAFFAQTTDDKNACVPIKLAHNYNYEAAGKAIGADLVNNPELVTKDPTASFQTAIWMETGRGSPQEQPQQQQLTIFYNGRICVCDVTELQARAILLFASREMEEKTRTPTASDAISPSLHSQIYSPTGLSMKRSLQRFLQKRKNRMEATSPYHR</sequence>
<dbReference type="InterPro" id="IPR001002">
    <property type="entry name" value="Chitin-bd_1"/>
</dbReference>
<dbReference type="SUPFAM" id="SSF57016">
    <property type="entry name" value="Plant lectins/antimicrobial peptides"/>
    <property type="match status" value="1"/>
</dbReference>
<feature type="disulfide bond" evidence="5">
    <location>
        <begin position="54"/>
        <end position="58"/>
    </location>
</feature>
<evidence type="ECO:0000313" key="9">
    <source>
        <dbReference type="EMBL" id="WJZ86314.1"/>
    </source>
</evidence>
<evidence type="ECO:0000256" key="5">
    <source>
        <dbReference type="PROSITE-ProRule" id="PRU00261"/>
    </source>
</evidence>
<keyword evidence="2 6" id="KW-0732">Signal</keyword>
<evidence type="ECO:0000256" key="3">
    <source>
        <dbReference type="ARBA" id="ARBA00022821"/>
    </source>
</evidence>
<dbReference type="InterPro" id="IPR010399">
    <property type="entry name" value="Tify_dom"/>
</dbReference>
<dbReference type="CDD" id="cd00325">
    <property type="entry name" value="chitinase_GH19"/>
    <property type="match status" value="1"/>
</dbReference>
<dbReference type="InterPro" id="IPR018467">
    <property type="entry name" value="CCT_CS"/>
</dbReference>
<dbReference type="Gene3D" id="3.30.60.10">
    <property type="entry name" value="Endochitinase-like"/>
    <property type="match status" value="1"/>
</dbReference>
<dbReference type="PROSITE" id="PS00026">
    <property type="entry name" value="CHIT_BIND_I_1"/>
    <property type="match status" value="1"/>
</dbReference>
<evidence type="ECO:0008006" key="11">
    <source>
        <dbReference type="Google" id="ProtNLM"/>
    </source>
</evidence>
<evidence type="ECO:0000259" key="7">
    <source>
        <dbReference type="PROSITE" id="PS50941"/>
    </source>
</evidence>
<evidence type="ECO:0000256" key="1">
    <source>
        <dbReference type="ARBA" id="ARBA00022669"/>
    </source>
</evidence>
<dbReference type="InterPro" id="IPR036861">
    <property type="entry name" value="Endochitinase-like_sf"/>
</dbReference>
<dbReference type="InterPro" id="IPR018371">
    <property type="entry name" value="Chitin-binding_1_CS"/>
</dbReference>
<dbReference type="PRINTS" id="PR00451">
    <property type="entry name" value="CHITINBINDNG"/>
</dbReference>
<feature type="domain" description="Chitin-binding type-1" evidence="7">
    <location>
        <begin position="19"/>
        <end position="60"/>
    </location>
</feature>
<feature type="disulfide bond" evidence="5">
    <location>
        <begin position="31"/>
        <end position="43"/>
    </location>
</feature>
<name>A0ABY9BUA6_VITVI</name>
<dbReference type="SMART" id="SM00979">
    <property type="entry name" value="TIFY"/>
    <property type="match status" value="1"/>
</dbReference>
<evidence type="ECO:0000256" key="6">
    <source>
        <dbReference type="SAM" id="SignalP"/>
    </source>
</evidence>
<proteinExistence type="predicted"/>
<dbReference type="CDD" id="cd00035">
    <property type="entry name" value="ChtBD1"/>
    <property type="match status" value="1"/>
</dbReference>
<keyword evidence="3" id="KW-0611">Plant defense</keyword>
<dbReference type="PROSITE" id="PS50941">
    <property type="entry name" value="CHIT_BIND_I_2"/>
    <property type="match status" value="1"/>
</dbReference>
<dbReference type="Pfam" id="PF06200">
    <property type="entry name" value="tify"/>
    <property type="match status" value="1"/>
</dbReference>
<feature type="disulfide bond" evidence="5">
    <location>
        <begin position="36"/>
        <end position="50"/>
    </location>
</feature>
<feature type="domain" description="Tify" evidence="8">
    <location>
        <begin position="189"/>
        <end position="223"/>
    </location>
</feature>
<dbReference type="Pfam" id="PF09425">
    <property type="entry name" value="Jas_motif"/>
    <property type="match status" value="1"/>
</dbReference>
<dbReference type="Pfam" id="PF00182">
    <property type="entry name" value="Glyco_hydro_19"/>
    <property type="match status" value="2"/>
</dbReference>
<dbReference type="PANTHER" id="PTHR22595">
    <property type="entry name" value="CHITINASE-RELATED"/>
    <property type="match status" value="1"/>
</dbReference>
<organism evidence="9 10">
    <name type="scientific">Vitis vinifera</name>
    <name type="common">Grape</name>
    <dbReference type="NCBI Taxonomy" id="29760"/>
    <lineage>
        <taxon>Eukaryota</taxon>
        <taxon>Viridiplantae</taxon>
        <taxon>Streptophyta</taxon>
        <taxon>Embryophyta</taxon>
        <taxon>Tracheophyta</taxon>
        <taxon>Spermatophyta</taxon>
        <taxon>Magnoliopsida</taxon>
        <taxon>eudicotyledons</taxon>
        <taxon>Gunneridae</taxon>
        <taxon>Pentapetalae</taxon>
        <taxon>rosids</taxon>
        <taxon>Vitales</taxon>
        <taxon>Vitaceae</taxon>
        <taxon>Viteae</taxon>
        <taxon>Vitis</taxon>
    </lineage>
</organism>
<gene>
    <name evidence="9" type="ORF">VitviT2T_005781</name>
</gene>
<feature type="chain" id="PRO_5046330559" description="Chitin-binding type-1 domain-containing protein" evidence="6">
    <location>
        <begin position="20"/>
        <end position="277"/>
    </location>
</feature>
<protein>
    <recommendedName>
        <fullName evidence="11">Chitin-binding type-1 domain-containing protein</fullName>
    </recommendedName>
</protein>
<dbReference type="Proteomes" id="UP001227230">
    <property type="component" value="Chromosome 4"/>
</dbReference>
<evidence type="ECO:0000256" key="4">
    <source>
        <dbReference type="ARBA" id="ARBA00023157"/>
    </source>
</evidence>
<evidence type="ECO:0000313" key="10">
    <source>
        <dbReference type="Proteomes" id="UP001227230"/>
    </source>
</evidence>
<keyword evidence="10" id="KW-1185">Reference proteome</keyword>